<keyword evidence="3" id="KW-1185">Reference proteome</keyword>
<feature type="transmembrane region" description="Helical" evidence="1">
    <location>
        <begin position="129"/>
        <end position="149"/>
    </location>
</feature>
<dbReference type="InterPro" id="IPR025187">
    <property type="entry name" value="DUF4112"/>
</dbReference>
<organism evidence="2 3">
    <name type="scientific">Monascus purpureus</name>
    <name type="common">Red mold</name>
    <name type="synonym">Monascus anka</name>
    <dbReference type="NCBI Taxonomy" id="5098"/>
    <lineage>
        <taxon>Eukaryota</taxon>
        <taxon>Fungi</taxon>
        <taxon>Dikarya</taxon>
        <taxon>Ascomycota</taxon>
        <taxon>Pezizomycotina</taxon>
        <taxon>Eurotiomycetes</taxon>
        <taxon>Eurotiomycetidae</taxon>
        <taxon>Eurotiales</taxon>
        <taxon>Aspergillaceae</taxon>
        <taxon>Monascus</taxon>
    </lineage>
</organism>
<keyword evidence="1" id="KW-0812">Transmembrane</keyword>
<protein>
    <recommendedName>
        <fullName evidence="4">PH domain protein</fullName>
    </recommendedName>
</protein>
<dbReference type="STRING" id="5098.A0A507R2M0"/>
<evidence type="ECO:0000313" key="3">
    <source>
        <dbReference type="Proteomes" id="UP000319663"/>
    </source>
</evidence>
<reference evidence="2 3" key="1">
    <citation type="submission" date="2019-06" db="EMBL/GenBank/DDBJ databases">
        <title>Wine fermentation using esterase from Monascus purpureus.</title>
        <authorList>
            <person name="Geng C."/>
            <person name="Zhang Y."/>
        </authorList>
    </citation>
    <scope>NUCLEOTIDE SEQUENCE [LARGE SCALE GENOMIC DNA]</scope>
    <source>
        <strain evidence="2">HQ1</strain>
    </source>
</reference>
<evidence type="ECO:0000256" key="1">
    <source>
        <dbReference type="SAM" id="Phobius"/>
    </source>
</evidence>
<sequence>MSGWLTGLVGKKILAETGNNRFGQEDPYFEEVPASRLYRAFGKKTKKQQKAVPPGLSDNDAKVLTKVKRRAYRLDYSLFNLCGIRFGWGSVIALIPFIGDGADTLLALLVLGTCEEIDGGLPPSLRFRMALNIAIDFLIGLVPFVGDLADAIYKCNTRNAILLEEHLRQKGAKALAGRGTEQGQIIDMSLGEEFDRNDRHDRQELGIIDNSPK</sequence>
<dbReference type="PANTHER" id="PTHR35519:SF2">
    <property type="entry name" value="PH DOMAIN PROTEIN"/>
    <property type="match status" value="1"/>
</dbReference>
<accession>A0A507R2M0</accession>
<dbReference type="Proteomes" id="UP000319663">
    <property type="component" value="Unassembled WGS sequence"/>
</dbReference>
<evidence type="ECO:0008006" key="4">
    <source>
        <dbReference type="Google" id="ProtNLM"/>
    </source>
</evidence>
<comment type="caution">
    <text evidence="2">The sequence shown here is derived from an EMBL/GenBank/DDBJ whole genome shotgun (WGS) entry which is preliminary data.</text>
</comment>
<dbReference type="EMBL" id="VIFY01000021">
    <property type="protein sequence ID" value="TQB75308.1"/>
    <property type="molecule type" value="Genomic_DNA"/>
</dbReference>
<dbReference type="Pfam" id="PF13430">
    <property type="entry name" value="DUF4112"/>
    <property type="match status" value="1"/>
</dbReference>
<dbReference type="AlphaFoldDB" id="A0A507R2M0"/>
<dbReference type="PANTHER" id="PTHR35519">
    <property type="entry name" value="MEMBRANE PROTEINS"/>
    <property type="match status" value="1"/>
</dbReference>
<keyword evidence="1" id="KW-0472">Membrane</keyword>
<evidence type="ECO:0000313" key="2">
    <source>
        <dbReference type="EMBL" id="TQB75308.1"/>
    </source>
</evidence>
<name>A0A507R2M0_MONPU</name>
<keyword evidence="1" id="KW-1133">Transmembrane helix</keyword>
<proteinExistence type="predicted"/>
<feature type="transmembrane region" description="Helical" evidence="1">
    <location>
        <begin position="78"/>
        <end position="99"/>
    </location>
</feature>
<gene>
    <name evidence="2" type="ORF">MPDQ_003284</name>
</gene>